<keyword evidence="4 5" id="KW-0472">Membrane</keyword>
<dbReference type="PANTHER" id="PTHR19282">
    <property type="entry name" value="TETRASPANIN"/>
    <property type="match status" value="1"/>
</dbReference>
<reference evidence="6" key="1">
    <citation type="submission" date="2004-11" db="EMBL/GenBank/DDBJ databases">
        <title>The full-length cDNA sequences of Schistosoma japonicum genes.</title>
        <authorList>
            <person name="Han Z."/>
        </authorList>
    </citation>
    <scope>NUCLEOTIDE SEQUENCE</scope>
</reference>
<dbReference type="Gene3D" id="1.10.1450.10">
    <property type="entry name" value="Tetraspanin"/>
    <property type="match status" value="1"/>
</dbReference>
<evidence type="ECO:0000256" key="3">
    <source>
        <dbReference type="ARBA" id="ARBA00022989"/>
    </source>
</evidence>
<dbReference type="GO" id="GO:0005886">
    <property type="term" value="C:plasma membrane"/>
    <property type="evidence" value="ECO:0007669"/>
    <property type="project" value="TreeGrafter"/>
</dbReference>
<evidence type="ECO:0000256" key="2">
    <source>
        <dbReference type="ARBA" id="ARBA00022692"/>
    </source>
</evidence>
<protein>
    <submittedName>
        <fullName evidence="6">SJCHGC02761 protein</fullName>
    </submittedName>
</protein>
<comment type="subcellular location">
    <subcellularLocation>
        <location evidence="1">Membrane</location>
        <topology evidence="1">Multi-pass membrane protein</topology>
    </subcellularLocation>
</comment>
<accession>Q5DC49</accession>
<feature type="transmembrane region" description="Helical" evidence="5">
    <location>
        <begin position="101"/>
        <end position="124"/>
    </location>
</feature>
<dbReference type="SUPFAM" id="SSF48652">
    <property type="entry name" value="Tetraspanin"/>
    <property type="match status" value="1"/>
</dbReference>
<feature type="transmembrane region" description="Helical" evidence="5">
    <location>
        <begin position="70"/>
        <end position="89"/>
    </location>
</feature>
<evidence type="ECO:0000256" key="5">
    <source>
        <dbReference type="SAM" id="Phobius"/>
    </source>
</evidence>
<keyword evidence="3 5" id="KW-1133">Transmembrane helix</keyword>
<organism evidence="6">
    <name type="scientific">Schistosoma japonicum</name>
    <name type="common">Blood fluke</name>
    <dbReference type="NCBI Taxonomy" id="6182"/>
    <lineage>
        <taxon>Eukaryota</taxon>
        <taxon>Metazoa</taxon>
        <taxon>Spiralia</taxon>
        <taxon>Lophotrochozoa</taxon>
        <taxon>Platyhelminthes</taxon>
        <taxon>Trematoda</taxon>
        <taxon>Digenea</taxon>
        <taxon>Strigeidida</taxon>
        <taxon>Schistosomatoidea</taxon>
        <taxon>Schistosomatidae</taxon>
        <taxon>Schistosoma</taxon>
    </lineage>
</organism>
<proteinExistence type="evidence at transcript level"/>
<keyword evidence="2 5" id="KW-0812">Transmembrane</keyword>
<dbReference type="Pfam" id="PF00335">
    <property type="entry name" value="Tetraspanin"/>
    <property type="match status" value="1"/>
</dbReference>
<dbReference type="PANTHER" id="PTHR19282:SF521">
    <property type="entry name" value="IP01817P-RELATED"/>
    <property type="match status" value="1"/>
</dbReference>
<dbReference type="InterPro" id="IPR018499">
    <property type="entry name" value="Tetraspanin/Peripherin"/>
</dbReference>
<dbReference type="CDD" id="cd03155">
    <property type="entry name" value="CD151_like_LEL"/>
    <property type="match status" value="1"/>
</dbReference>
<reference evidence="6" key="2">
    <citation type="journal article" date="2006" name="PLoS Pathog.">
        <title>New perspectives on host-parasite interplay by comparative transcriptomic and proteomic analyses of Schistosoma japonicum.</title>
        <authorList>
            <person name="Liu F."/>
            <person name="Lu J."/>
            <person name="Hu W."/>
            <person name="Wang S.Y."/>
            <person name="Cui S.J."/>
            <person name="Chi M."/>
            <person name="Yan Q."/>
            <person name="Wang X.R."/>
            <person name="Song H.D."/>
            <person name="Xu X.N."/>
            <person name="Wang J.J."/>
            <person name="Zhang X.L."/>
            <person name="Zhang X."/>
            <person name="Wang Z.Q."/>
            <person name="Xue C.L."/>
            <person name="Brindley P.J."/>
            <person name="McManus D.P."/>
            <person name="Yang P.Y."/>
            <person name="Feng Z."/>
            <person name="Chen Z."/>
            <person name="Han Z.G."/>
        </authorList>
    </citation>
    <scope>NUCLEOTIDE SEQUENCE</scope>
</reference>
<dbReference type="InterPro" id="IPR008952">
    <property type="entry name" value="Tetraspanin_EC2_sf"/>
</dbReference>
<dbReference type="EMBL" id="AY814875">
    <property type="protein sequence ID" value="AAW26607.1"/>
    <property type="molecule type" value="mRNA"/>
</dbReference>
<evidence type="ECO:0000256" key="1">
    <source>
        <dbReference type="ARBA" id="ARBA00004141"/>
    </source>
</evidence>
<sequence length="289" mass="33164">MCKVISSTILVLFNIPLVLVGLGLVVFGALIRWNEKILVERITPVVVEEIDDENAREAAQKLIEERITLFASYGLAIFFFGLFICILSLCGVCGVCCKSKILLGLYAAFLLVIFLALLVFTIVFGTRKHWFRDELGISYRRSITSDYHMDNNFPPNTGFTVFVNEIQQKHKCCGSFDYRDFQDNDSFKRQNYKIPASCCKDMKDKECWERPTSQNSYKDTGCFRVSVVSGATKLSNYPLCTNWFTVANVYLRSYLHISAYTIFKRRNSTVMRTSLPVYSLQFCLIYLLN</sequence>
<evidence type="ECO:0000313" key="6">
    <source>
        <dbReference type="EMBL" id="AAW26607.1"/>
    </source>
</evidence>
<evidence type="ECO:0000256" key="4">
    <source>
        <dbReference type="ARBA" id="ARBA00023136"/>
    </source>
</evidence>
<feature type="transmembrane region" description="Helical" evidence="5">
    <location>
        <begin position="6"/>
        <end position="31"/>
    </location>
</feature>
<name>Q5DC49_SCHJA</name>
<dbReference type="AlphaFoldDB" id="Q5DC49"/>